<gene>
    <name evidence="1" type="ORF">MRB53_026817</name>
</gene>
<evidence type="ECO:0000313" key="2">
    <source>
        <dbReference type="Proteomes" id="UP001234297"/>
    </source>
</evidence>
<accession>A0ACC2LJ76</accession>
<sequence>MRTNNPVKGPLDKFTEAQHVKLSGWEGNSLLCTFSHAKHYSRQGQAVKTKAIVFLTLLHASFRSNALSRPFLLQSPSNPNLSSEGVSGISDELCIAGFDKKSMDTNNWRPPQGEPSMDGGDWRTQLMPESRHRIVNKIMETLKRHLPISGPEGLVELRKIAVRFEEKIYAAATSQLSSCFNHSICKQQDFDAS</sequence>
<comment type="caution">
    <text evidence="1">The sequence shown here is derived from an EMBL/GenBank/DDBJ whole genome shotgun (WGS) entry which is preliminary data.</text>
</comment>
<name>A0ACC2LJ76_PERAE</name>
<proteinExistence type="predicted"/>
<dbReference type="EMBL" id="CM056816">
    <property type="protein sequence ID" value="KAJ8633481.1"/>
    <property type="molecule type" value="Genomic_DNA"/>
</dbReference>
<reference evidence="1 2" key="1">
    <citation type="journal article" date="2022" name="Hortic Res">
        <title>A haplotype resolved chromosomal level avocado genome allows analysis of novel avocado genes.</title>
        <authorList>
            <person name="Nath O."/>
            <person name="Fletcher S.J."/>
            <person name="Hayward A."/>
            <person name="Shaw L.M."/>
            <person name="Masouleh A.K."/>
            <person name="Furtado A."/>
            <person name="Henry R.J."/>
            <person name="Mitter N."/>
        </authorList>
    </citation>
    <scope>NUCLEOTIDE SEQUENCE [LARGE SCALE GENOMIC DNA]</scope>
    <source>
        <strain evidence="2">cv. Hass</strain>
    </source>
</reference>
<organism evidence="1 2">
    <name type="scientific">Persea americana</name>
    <name type="common">Avocado</name>
    <dbReference type="NCBI Taxonomy" id="3435"/>
    <lineage>
        <taxon>Eukaryota</taxon>
        <taxon>Viridiplantae</taxon>
        <taxon>Streptophyta</taxon>
        <taxon>Embryophyta</taxon>
        <taxon>Tracheophyta</taxon>
        <taxon>Spermatophyta</taxon>
        <taxon>Magnoliopsida</taxon>
        <taxon>Magnoliidae</taxon>
        <taxon>Laurales</taxon>
        <taxon>Lauraceae</taxon>
        <taxon>Persea</taxon>
    </lineage>
</organism>
<dbReference type="Proteomes" id="UP001234297">
    <property type="component" value="Chromosome 8"/>
</dbReference>
<protein>
    <submittedName>
        <fullName evidence="1">Uncharacterized protein</fullName>
    </submittedName>
</protein>
<evidence type="ECO:0000313" key="1">
    <source>
        <dbReference type="EMBL" id="KAJ8633481.1"/>
    </source>
</evidence>
<keyword evidence="2" id="KW-1185">Reference proteome</keyword>